<evidence type="ECO:0008006" key="4">
    <source>
        <dbReference type="Google" id="ProtNLM"/>
    </source>
</evidence>
<sequence>MKKLYLKKVIIPASLVLMFCLGSVVIYNNNIKTDKTYYVSPRASDNIKGFNIKKPDIKFDLPYIGSVKSKNTEEIESSNWFIGCETMDRDFTDYEQYKEYISPLGIKTLRMQGGWAKTEKTKGVYDWAWMDKTIDDAVSRGFKPWMQTGYGNSIYAGGGGENLGAGMPLSKEGLEGYGNWVKAMVTRYKDKIKDWEVWNEPNFADNVVNTPEVTADFNIFTAEIIKDIQPEARITALAIGHIDVDYIERFFKLLKDKNKIELFDNVTYHDYSYNPDENYDHVYKMRQIVDKYAPGMTMRQGENGAPSVGNAGGALWDNKWTELTQAKWDVRRMLGNLGNDVECSMFGIIEMQYAGQGPINKKNTKGIIESTPDNKAVRPKIAYYAIQNVTSIFDDKLEKIDNVKLIRNIDAAGSDTKYAITTDRSVSVYGYRNKESKKQLFTIWMDDAIPSDVYKMKPQQVTIANGNFENPVLVDVITGGIYEIPSDKWSKKGDTYTFNDIPVYDSPILIADKSLINIK</sequence>
<dbReference type="Proteomes" id="UP000239471">
    <property type="component" value="Unassembled WGS sequence"/>
</dbReference>
<reference evidence="2 3" key="1">
    <citation type="submission" date="2018-03" db="EMBL/GenBank/DDBJ databases">
        <title>Genome sequence of Clostridium vincentii DSM 10228.</title>
        <authorList>
            <person name="Poehlein A."/>
            <person name="Daniel R."/>
        </authorList>
    </citation>
    <scope>NUCLEOTIDE SEQUENCE [LARGE SCALE GENOMIC DNA]</scope>
    <source>
        <strain evidence="2 3">DSM 10228</strain>
    </source>
</reference>
<accession>A0A2T0BGH0</accession>
<gene>
    <name evidence="2" type="ORF">CLVI_12490</name>
</gene>
<dbReference type="RefSeq" id="WP_207655334.1">
    <property type="nucleotide sequence ID" value="NZ_PVXQ01000010.1"/>
</dbReference>
<dbReference type="InterPro" id="IPR017853">
    <property type="entry name" value="GH"/>
</dbReference>
<name>A0A2T0BGH0_9CLOT</name>
<comment type="caution">
    <text evidence="2">The sequence shown here is derived from an EMBL/GenBank/DDBJ whole genome shotgun (WGS) entry which is preliminary data.</text>
</comment>
<dbReference type="EMBL" id="PVXQ01000010">
    <property type="protein sequence ID" value="PRR83000.1"/>
    <property type="molecule type" value="Genomic_DNA"/>
</dbReference>
<keyword evidence="1" id="KW-1133">Transmembrane helix</keyword>
<evidence type="ECO:0000256" key="1">
    <source>
        <dbReference type="SAM" id="Phobius"/>
    </source>
</evidence>
<dbReference type="SUPFAM" id="SSF51445">
    <property type="entry name" value="(Trans)glycosidases"/>
    <property type="match status" value="1"/>
</dbReference>
<dbReference type="GO" id="GO:0004553">
    <property type="term" value="F:hydrolase activity, hydrolyzing O-glycosyl compounds"/>
    <property type="evidence" value="ECO:0007669"/>
    <property type="project" value="TreeGrafter"/>
</dbReference>
<dbReference type="Gene3D" id="3.20.20.80">
    <property type="entry name" value="Glycosidases"/>
    <property type="match status" value="1"/>
</dbReference>
<keyword evidence="3" id="KW-1185">Reference proteome</keyword>
<keyword evidence="1" id="KW-0812">Transmembrane</keyword>
<protein>
    <recommendedName>
        <fullName evidence="4">Xylan 1,4-beta-xylosidase</fullName>
    </recommendedName>
</protein>
<dbReference type="InterPro" id="IPR051923">
    <property type="entry name" value="Glycosyl_Hydrolase_39"/>
</dbReference>
<proteinExistence type="predicted"/>
<dbReference type="PANTHER" id="PTHR12631">
    <property type="entry name" value="ALPHA-L-IDURONIDASE"/>
    <property type="match status" value="1"/>
</dbReference>
<dbReference type="AlphaFoldDB" id="A0A2T0BGH0"/>
<evidence type="ECO:0000313" key="2">
    <source>
        <dbReference type="EMBL" id="PRR83000.1"/>
    </source>
</evidence>
<dbReference type="PANTHER" id="PTHR12631:SF10">
    <property type="entry name" value="BETA-XYLOSIDASE-LIKE PROTEIN-RELATED"/>
    <property type="match status" value="1"/>
</dbReference>
<keyword evidence="1" id="KW-0472">Membrane</keyword>
<evidence type="ECO:0000313" key="3">
    <source>
        <dbReference type="Proteomes" id="UP000239471"/>
    </source>
</evidence>
<feature type="transmembrane region" description="Helical" evidence="1">
    <location>
        <begin position="9"/>
        <end position="27"/>
    </location>
</feature>
<organism evidence="2 3">
    <name type="scientific">Clostridium vincentii</name>
    <dbReference type="NCBI Taxonomy" id="52704"/>
    <lineage>
        <taxon>Bacteria</taxon>
        <taxon>Bacillati</taxon>
        <taxon>Bacillota</taxon>
        <taxon>Clostridia</taxon>
        <taxon>Eubacteriales</taxon>
        <taxon>Clostridiaceae</taxon>
        <taxon>Clostridium</taxon>
    </lineage>
</organism>